<evidence type="ECO:0000256" key="9">
    <source>
        <dbReference type="ARBA" id="ARBA00023237"/>
    </source>
</evidence>
<dbReference type="InterPro" id="IPR037066">
    <property type="entry name" value="Plug_dom_sf"/>
</dbReference>
<evidence type="ECO:0000256" key="7">
    <source>
        <dbReference type="ARBA" id="ARBA00023136"/>
    </source>
</evidence>
<dbReference type="PATRIC" id="fig|1183438.3.peg.1547"/>
<dbReference type="PROSITE" id="PS52016">
    <property type="entry name" value="TONB_DEPENDENT_REC_3"/>
    <property type="match status" value="1"/>
</dbReference>
<evidence type="ECO:0000256" key="8">
    <source>
        <dbReference type="ARBA" id="ARBA00023170"/>
    </source>
</evidence>
<dbReference type="PANTHER" id="PTHR30069">
    <property type="entry name" value="TONB-DEPENDENT OUTER MEMBRANE RECEPTOR"/>
    <property type="match status" value="1"/>
</dbReference>
<dbReference type="Pfam" id="PF07715">
    <property type="entry name" value="Plug"/>
    <property type="match status" value="1"/>
</dbReference>
<evidence type="ECO:0000256" key="11">
    <source>
        <dbReference type="RuleBase" id="RU003357"/>
    </source>
</evidence>
<dbReference type="STRING" id="1183438.GKIL_1571"/>
<evidence type="ECO:0000256" key="5">
    <source>
        <dbReference type="ARBA" id="ARBA00022729"/>
    </source>
</evidence>
<dbReference type="GO" id="GO:0044718">
    <property type="term" value="P:siderophore transmembrane transport"/>
    <property type="evidence" value="ECO:0007669"/>
    <property type="project" value="TreeGrafter"/>
</dbReference>
<evidence type="ECO:0000256" key="6">
    <source>
        <dbReference type="ARBA" id="ARBA00023077"/>
    </source>
</evidence>
<keyword evidence="5" id="KW-0732">Signal</keyword>
<keyword evidence="8 15" id="KW-0675">Receptor</keyword>
<dbReference type="GO" id="GO:0009279">
    <property type="term" value="C:cell outer membrane"/>
    <property type="evidence" value="ECO:0007669"/>
    <property type="project" value="UniProtKB-SubCell"/>
</dbReference>
<keyword evidence="7 10" id="KW-0472">Membrane</keyword>
<keyword evidence="2 10" id="KW-0813">Transport</keyword>
<dbReference type="AlphaFoldDB" id="U5QFV5"/>
<evidence type="ECO:0000259" key="14">
    <source>
        <dbReference type="Pfam" id="PF07715"/>
    </source>
</evidence>
<evidence type="ECO:0000256" key="3">
    <source>
        <dbReference type="ARBA" id="ARBA00022452"/>
    </source>
</evidence>
<evidence type="ECO:0000256" key="12">
    <source>
        <dbReference type="SAM" id="MobiDB-lite"/>
    </source>
</evidence>
<keyword evidence="9 10" id="KW-0998">Cell outer membrane</keyword>
<evidence type="ECO:0000313" key="15">
    <source>
        <dbReference type="EMBL" id="AGY57817.1"/>
    </source>
</evidence>
<dbReference type="Gene3D" id="2.40.170.20">
    <property type="entry name" value="TonB-dependent receptor, beta-barrel domain"/>
    <property type="match status" value="1"/>
</dbReference>
<keyword evidence="6 11" id="KW-0798">TonB box</keyword>
<dbReference type="SUPFAM" id="SSF56935">
    <property type="entry name" value="Porins"/>
    <property type="match status" value="1"/>
</dbReference>
<keyword evidence="3 10" id="KW-1134">Transmembrane beta strand</keyword>
<dbReference type="Pfam" id="PF00593">
    <property type="entry name" value="TonB_dep_Rec_b-barrel"/>
    <property type="match status" value="1"/>
</dbReference>
<feature type="domain" description="TonB-dependent receptor-like beta-barrel" evidence="13">
    <location>
        <begin position="473"/>
        <end position="885"/>
    </location>
</feature>
<dbReference type="PANTHER" id="PTHR30069:SF29">
    <property type="entry name" value="HEMOGLOBIN AND HEMOGLOBIN-HAPTOGLOBIN-BINDING PROTEIN 1-RELATED"/>
    <property type="match status" value="1"/>
</dbReference>
<dbReference type="HOGENOM" id="CLU_008287_7_0_3"/>
<dbReference type="InterPro" id="IPR000531">
    <property type="entry name" value="Beta-barrel_TonB"/>
</dbReference>
<dbReference type="eggNOG" id="COG4771">
    <property type="taxonomic scope" value="Bacteria"/>
</dbReference>
<comment type="similarity">
    <text evidence="10 11">Belongs to the TonB-dependent receptor family.</text>
</comment>
<dbReference type="KEGG" id="glj:GKIL_1571"/>
<proteinExistence type="inferred from homology"/>
<dbReference type="InterPro" id="IPR036942">
    <property type="entry name" value="Beta-barrel_TonB_sf"/>
</dbReference>
<sequence length="913" mass="98764">MLDQVHLWYGVNGKMKLTSQPGVGAWRIAAALVPAFSSVVLCGSVALAKPVPAHETASRTIARAAQFSSGTLSIDSAKYLLDQSSSSASDLAGPPPAMWNWTNPATTKRVSQAQPAPTAPQTAAEPAEPADEGIDVLDEVNVTATRRPARARDIPSVVYTVKKEDFRAQNATTVTDALTLVPGFQAGPALGGVRNAGGVFLRGFDDQRFQILRDGLPLQRASNNRSDISRIQVEDLERIEVVTGGATLRYGAGAVGGVINIITETPKGPPKLTLQYQGGSYGFNKYVAKYGGGDDTFSYNFVYTGLTAQNNYPYSIRIPNQAQYYGPGDVASNPGCPQILDPEGNPTVSSCANGGFPDGTSLYGYLKPEVGPAYTANGINDNSFNASDSYSGKLVFKPDPSNKVTARVTYQNSQNAGNGPGNYAFTPCFSGLSSTPNGTLEGTDFLPLDRSGKEQSCNPIRYTFNTPSSLLALPYSYNTSFNGKIVFPTGQSYKGAEPLTGTIDTFQVSNQSQAEYAVQWDYNITPTISLNSYVYYLHFGNTSTVPPNFIVNSNLIGTGNAPFGIFNPNPASQPYTQGDKFVAETALNWQISPGQTLTFGINFQEDRSYQQRQRGRSFFDKSIARTSIFIIDDISFSDLVKANVGLRYTSSSQFGEVLTPGVGVRITPLSWLSFRANWNYVFNAPSISDLNVAGGVFLANPNLRPESGVAVDAGVDITPANNLFFRATYFNIYLDGFIGTRVFVNQNFGVAGDPTSQFPLLQQQQNLQSLYSSGIEFQGQWQISDQFSLLVNWTNNDQRPQGSVDSFNSQLFTYQVQNTGIPYNNVGIRFTYANKGFLASLVGRYQDGYVQGYNEFSTPSFFTLNLNTEIPLTPYFTLLGSVFNITDAQYQDPIGVPAPGTTFTVGGRLEIGG</sequence>
<dbReference type="EMBL" id="CP003587">
    <property type="protein sequence ID" value="AGY57817.1"/>
    <property type="molecule type" value="Genomic_DNA"/>
</dbReference>
<dbReference type="InterPro" id="IPR012910">
    <property type="entry name" value="Plug_dom"/>
</dbReference>
<evidence type="ECO:0000256" key="10">
    <source>
        <dbReference type="PROSITE-ProRule" id="PRU01360"/>
    </source>
</evidence>
<accession>U5QFV5</accession>
<feature type="region of interest" description="Disordered" evidence="12">
    <location>
        <begin position="107"/>
        <end position="132"/>
    </location>
</feature>
<keyword evidence="16" id="KW-1185">Reference proteome</keyword>
<evidence type="ECO:0000313" key="16">
    <source>
        <dbReference type="Proteomes" id="UP000017396"/>
    </source>
</evidence>
<evidence type="ECO:0000256" key="1">
    <source>
        <dbReference type="ARBA" id="ARBA00004571"/>
    </source>
</evidence>
<evidence type="ECO:0000256" key="4">
    <source>
        <dbReference type="ARBA" id="ARBA00022692"/>
    </source>
</evidence>
<protein>
    <submittedName>
        <fullName evidence="15">TonB-dependent receptor</fullName>
    </submittedName>
</protein>
<dbReference type="Proteomes" id="UP000017396">
    <property type="component" value="Chromosome"/>
</dbReference>
<gene>
    <name evidence="15" type="ORF">GKIL_1571</name>
</gene>
<organism evidence="15 16">
    <name type="scientific">Gloeobacter kilaueensis (strain ATCC BAA-2537 / CCAP 1431/1 / ULC 316 / JS1)</name>
    <dbReference type="NCBI Taxonomy" id="1183438"/>
    <lineage>
        <taxon>Bacteria</taxon>
        <taxon>Bacillati</taxon>
        <taxon>Cyanobacteriota</taxon>
        <taxon>Cyanophyceae</taxon>
        <taxon>Gloeobacterales</taxon>
        <taxon>Gloeobacteraceae</taxon>
        <taxon>Gloeobacter</taxon>
    </lineage>
</organism>
<evidence type="ECO:0000259" key="13">
    <source>
        <dbReference type="Pfam" id="PF00593"/>
    </source>
</evidence>
<evidence type="ECO:0000256" key="2">
    <source>
        <dbReference type="ARBA" id="ARBA00022448"/>
    </source>
</evidence>
<feature type="compositionally biased region" description="Low complexity" evidence="12">
    <location>
        <begin position="112"/>
        <end position="127"/>
    </location>
</feature>
<dbReference type="InterPro" id="IPR039426">
    <property type="entry name" value="TonB-dep_rcpt-like"/>
</dbReference>
<comment type="subcellular location">
    <subcellularLocation>
        <location evidence="1 10">Cell outer membrane</location>
        <topology evidence="1 10">Multi-pass membrane protein</topology>
    </subcellularLocation>
</comment>
<name>U5QFV5_GLOK1</name>
<feature type="domain" description="TonB-dependent receptor plug" evidence="14">
    <location>
        <begin position="151"/>
        <end position="258"/>
    </location>
</feature>
<keyword evidence="4 10" id="KW-0812">Transmembrane</keyword>
<dbReference type="GO" id="GO:0015344">
    <property type="term" value="F:siderophore uptake transmembrane transporter activity"/>
    <property type="evidence" value="ECO:0007669"/>
    <property type="project" value="TreeGrafter"/>
</dbReference>
<dbReference type="Gene3D" id="2.170.130.10">
    <property type="entry name" value="TonB-dependent receptor, plug domain"/>
    <property type="match status" value="1"/>
</dbReference>
<reference evidence="15 16" key="1">
    <citation type="journal article" date="2013" name="PLoS ONE">
        <title>Cultivation and Complete Genome Sequencing of Gloeobacter kilaueensis sp. nov., from a Lava Cave in Kilauea Caldera, Hawai'i.</title>
        <authorList>
            <person name="Saw J.H."/>
            <person name="Schatz M."/>
            <person name="Brown M.V."/>
            <person name="Kunkel D.D."/>
            <person name="Foster J.S."/>
            <person name="Shick H."/>
            <person name="Christensen S."/>
            <person name="Hou S."/>
            <person name="Wan X."/>
            <person name="Donachie S.P."/>
        </authorList>
    </citation>
    <scope>NUCLEOTIDE SEQUENCE [LARGE SCALE GENOMIC DNA]</scope>
    <source>
        <strain evidence="16">JS</strain>
    </source>
</reference>